<accession>A0A640T3U4</accession>
<dbReference type="EMBL" id="BLIO01000001">
    <property type="protein sequence ID" value="GFE18389.1"/>
    <property type="molecule type" value="Genomic_DNA"/>
</dbReference>
<sequence length="188" mass="18984">MSYSPHSAPSGQQLRPLAPLPFVPLSAGQPPVTRPPVTQHSGLKIAVGAGCALVVLGLGVTVGSGKKDGAQPARDVTVTVTAKAAQAAAEKAGRTTGPTAQATAPAGPDATVSQGSYRVGKDIAAGTYRTGGPAASDMPLCYWARAKDSSGTRESILANGTPKGPARVNVHTGETFETNGCRRWTKVG</sequence>
<feature type="region of interest" description="Disordered" evidence="1">
    <location>
        <begin position="89"/>
        <end position="114"/>
    </location>
</feature>
<reference evidence="2 3" key="1">
    <citation type="submission" date="2019-12" db="EMBL/GenBank/DDBJ databases">
        <title>Whole genome shotgun sequence of Streptomyces hygroscopicus subsp. glebosus NBRC 13786.</title>
        <authorList>
            <person name="Ichikawa N."/>
            <person name="Kimura A."/>
            <person name="Kitahashi Y."/>
            <person name="Komaki H."/>
            <person name="Tamura T."/>
        </authorList>
    </citation>
    <scope>NUCLEOTIDE SEQUENCE [LARGE SCALE GENOMIC DNA]</scope>
    <source>
        <strain evidence="2 3">NBRC 13786</strain>
    </source>
</reference>
<comment type="caution">
    <text evidence="2">The sequence shown here is derived from an EMBL/GenBank/DDBJ whole genome shotgun (WGS) entry which is preliminary data.</text>
</comment>
<proteinExistence type="predicted"/>
<protein>
    <submittedName>
        <fullName evidence="2">Uncharacterized protein</fullName>
    </submittedName>
</protein>
<name>A0A640T3U4_9ACTN</name>
<keyword evidence="3" id="KW-1185">Reference proteome</keyword>
<dbReference type="Proteomes" id="UP000430079">
    <property type="component" value="Unassembled WGS sequence"/>
</dbReference>
<feature type="region of interest" description="Disordered" evidence="1">
    <location>
        <begin position="1"/>
        <end position="22"/>
    </location>
</feature>
<evidence type="ECO:0000256" key="1">
    <source>
        <dbReference type="SAM" id="MobiDB-lite"/>
    </source>
</evidence>
<feature type="compositionally biased region" description="Low complexity" evidence="1">
    <location>
        <begin position="89"/>
        <end position="111"/>
    </location>
</feature>
<evidence type="ECO:0000313" key="3">
    <source>
        <dbReference type="Proteomes" id="UP000430079"/>
    </source>
</evidence>
<organism evidence="2 3">
    <name type="scientific">Streptomyces glebosus</name>
    <dbReference type="NCBI Taxonomy" id="249580"/>
    <lineage>
        <taxon>Bacteria</taxon>
        <taxon>Bacillati</taxon>
        <taxon>Actinomycetota</taxon>
        <taxon>Actinomycetes</taxon>
        <taxon>Kitasatosporales</taxon>
        <taxon>Streptomycetaceae</taxon>
        <taxon>Streptomyces</taxon>
    </lineage>
</organism>
<dbReference type="RefSeq" id="WP_190142590.1">
    <property type="nucleotide sequence ID" value="NZ_BLIO01000001.1"/>
</dbReference>
<evidence type="ECO:0000313" key="2">
    <source>
        <dbReference type="EMBL" id="GFE18389.1"/>
    </source>
</evidence>
<gene>
    <name evidence="2" type="ORF">Sgleb_64360</name>
</gene>
<dbReference type="AlphaFoldDB" id="A0A640T3U4"/>
<feature type="compositionally biased region" description="Polar residues" evidence="1">
    <location>
        <begin position="1"/>
        <end position="13"/>
    </location>
</feature>